<evidence type="ECO:0000256" key="3">
    <source>
        <dbReference type="ARBA" id="ARBA00023136"/>
    </source>
</evidence>
<dbReference type="Gene3D" id="2.40.160.10">
    <property type="entry name" value="Porin"/>
    <property type="match status" value="1"/>
</dbReference>
<dbReference type="InterPro" id="IPR023614">
    <property type="entry name" value="Porin_dom_sf"/>
</dbReference>
<proteinExistence type="predicted"/>
<evidence type="ECO:0000313" key="6">
    <source>
        <dbReference type="EMBL" id="MEC6832421.1"/>
    </source>
</evidence>
<comment type="subcellular location">
    <subcellularLocation>
        <location evidence="1">Cell outer membrane</location>
        <topology evidence="1">Multi-pass membrane protein</topology>
    </subcellularLocation>
</comment>
<keyword evidence="7" id="KW-1185">Reference proteome</keyword>
<feature type="chain" id="PRO_5046945162" evidence="4">
    <location>
        <begin position="20"/>
        <end position="342"/>
    </location>
</feature>
<dbReference type="EMBL" id="JAYXUG010000008">
    <property type="protein sequence ID" value="MEC6832421.1"/>
    <property type="molecule type" value="Genomic_DNA"/>
</dbReference>
<dbReference type="InterPro" id="IPR033900">
    <property type="entry name" value="Gram_neg_porin_domain"/>
</dbReference>
<accession>A0ABU6LBX3</accession>
<gene>
    <name evidence="6" type="ORF">VXS06_11700</name>
</gene>
<dbReference type="Proteomes" id="UP001306119">
    <property type="component" value="Unassembled WGS sequence"/>
</dbReference>
<feature type="signal peptide" evidence="4">
    <location>
        <begin position="1"/>
        <end position="19"/>
    </location>
</feature>
<keyword evidence="2 4" id="KW-0732">Signal</keyword>
<evidence type="ECO:0000256" key="4">
    <source>
        <dbReference type="SAM" id="SignalP"/>
    </source>
</evidence>
<dbReference type="RefSeq" id="WP_327774988.1">
    <property type="nucleotide sequence ID" value="NZ_JAYXUG010000008.1"/>
</dbReference>
<evidence type="ECO:0000313" key="7">
    <source>
        <dbReference type="Proteomes" id="UP001306119"/>
    </source>
</evidence>
<name>A0ABU6LBX3_9GAMM</name>
<comment type="caution">
    <text evidence="6">The sequence shown here is derived from an EMBL/GenBank/DDBJ whole genome shotgun (WGS) entry which is preliminary data.</text>
</comment>
<reference evidence="6 7" key="1">
    <citation type="submission" date="2024-01" db="EMBL/GenBank/DDBJ databases">
        <title>Active colonisers of the gastrointestinal tract of Atlantic salmon farmed in a warm water region.</title>
        <authorList>
            <person name="Bowman J.P."/>
        </authorList>
    </citation>
    <scope>NUCLEOTIDE SEQUENCE [LARGE SCALE GENOMIC DNA]</scope>
    <source>
        <strain evidence="6 7">S3MW1</strain>
    </source>
</reference>
<organism evidence="6 7">
    <name type="scientific">Photobacterium toruni</name>
    <dbReference type="NCBI Taxonomy" id="1935446"/>
    <lineage>
        <taxon>Bacteria</taxon>
        <taxon>Pseudomonadati</taxon>
        <taxon>Pseudomonadota</taxon>
        <taxon>Gammaproteobacteria</taxon>
        <taxon>Vibrionales</taxon>
        <taxon>Vibrionaceae</taxon>
        <taxon>Photobacterium</taxon>
    </lineage>
</organism>
<evidence type="ECO:0000256" key="1">
    <source>
        <dbReference type="ARBA" id="ARBA00004571"/>
    </source>
</evidence>
<feature type="domain" description="Porin" evidence="5">
    <location>
        <begin position="7"/>
        <end position="315"/>
    </location>
</feature>
<protein>
    <submittedName>
        <fullName evidence="6">Porin</fullName>
    </submittedName>
</protein>
<evidence type="ECO:0000259" key="5">
    <source>
        <dbReference type="Pfam" id="PF13609"/>
    </source>
</evidence>
<dbReference type="InterPro" id="IPR050298">
    <property type="entry name" value="Gram-neg_bact_OMP"/>
</dbReference>
<dbReference type="PANTHER" id="PTHR34501">
    <property type="entry name" value="PROTEIN YDDL-RELATED"/>
    <property type="match status" value="1"/>
</dbReference>
<dbReference type="Pfam" id="PF13609">
    <property type="entry name" value="Porin_4"/>
    <property type="match status" value="1"/>
</dbReference>
<dbReference type="PANTHER" id="PTHR34501:SF2">
    <property type="entry name" value="OUTER MEMBRANE PORIN F-RELATED"/>
    <property type="match status" value="1"/>
</dbReference>
<sequence>MKKTLLALAVLTAAGSANAGINLYDANGVKVDLSGAVEVQYRNTYNPFDDAELRLDDGDLILNTTVAITDELNVISGVGFAYENADIVNGKDPQDVNVINDELWAGFSSTQFGAITFGRQLLISDDSGIGKDYELGSEGIDFVQTAGSQVIKYVYDNGTFYTGASTDLRNSDETITGSNPDGSVIVTKDDNTRIWDARVGFRTNGLDARVYFYDGDNVGGQDIKGYNLEAEYALGNIGLAASFGQIEYKTGSEKTEGNVYQIAADYTMDKTTFALGYNNYDVKSGNDVYALYANVTQKLHSNVKVYAEVGHSNADFTIEKEPKVSLTKGAEFGYVAGIEVTF</sequence>
<keyword evidence="3" id="KW-0472">Membrane</keyword>
<evidence type="ECO:0000256" key="2">
    <source>
        <dbReference type="ARBA" id="ARBA00022729"/>
    </source>
</evidence>
<dbReference type="SUPFAM" id="SSF56935">
    <property type="entry name" value="Porins"/>
    <property type="match status" value="1"/>
</dbReference>